<dbReference type="Gene3D" id="3.30.420.40">
    <property type="match status" value="2"/>
</dbReference>
<organism evidence="1 2">
    <name type="scientific">Spiroplasma culicicola AES-1</name>
    <dbReference type="NCBI Taxonomy" id="1276246"/>
    <lineage>
        <taxon>Bacteria</taxon>
        <taxon>Bacillati</taxon>
        <taxon>Mycoplasmatota</taxon>
        <taxon>Mollicutes</taxon>
        <taxon>Entomoplasmatales</taxon>
        <taxon>Spiroplasmataceae</taxon>
        <taxon>Spiroplasma</taxon>
    </lineage>
</organism>
<dbReference type="SUPFAM" id="SSF53067">
    <property type="entry name" value="Actin-like ATPase domain"/>
    <property type="match status" value="1"/>
</dbReference>
<dbReference type="EMBL" id="CP006681">
    <property type="protein sequence ID" value="AHI53008.1"/>
    <property type="molecule type" value="Genomic_DNA"/>
</dbReference>
<dbReference type="GO" id="GO:0045127">
    <property type="term" value="F:N-acetylglucosamine kinase activity"/>
    <property type="evidence" value="ECO:0007669"/>
    <property type="project" value="InterPro"/>
</dbReference>
<dbReference type="RefSeq" id="WP_025363240.1">
    <property type="nucleotide sequence ID" value="NZ_CP006681.1"/>
</dbReference>
<dbReference type="Proteomes" id="UP000019267">
    <property type="component" value="Chromosome"/>
</dbReference>
<keyword evidence="2" id="KW-1185">Reference proteome</keyword>
<sequence length="275" mass="32314">MEYTLLIDGGATTSKVYLIDSNKNIYSKEIFKGMNLYTNTNESLAELAKINENYKEHNIKNIYLGAPGIHEFKKYEKLLEIFKEKCNIGNIHILTDIEVQEFLFCEHENYLAISLGSGTVMIEKVNESKRIMSSFGPLICDEGSAYMFAKEFIKEAIIEKEKFNFKSKFIKYTLDFFGFKDIEEIKTLYADWNLIKPNFLKFSRYILLEQQFVLTSEINIILEKISRYFFEYIDSTKINYLIKTIYIFGGMVKNEYYRKLLTSGFIIRGFEVIIK</sequence>
<name>W6A786_9MOLU</name>
<proteinExistence type="predicted"/>
<dbReference type="AlphaFoldDB" id="W6A786"/>
<gene>
    <name evidence="1" type="ORF">SCULI_v1c06670</name>
</gene>
<dbReference type="KEGG" id="scq:SCULI_v1c06670"/>
<dbReference type="PANTHER" id="PTHR12862">
    <property type="entry name" value="BADF TYPE ATPASE DOMAIN-CONTAINING PROTEIN"/>
    <property type="match status" value="1"/>
</dbReference>
<dbReference type="STRING" id="1276246.SCULI_v1c06670"/>
<evidence type="ECO:0008006" key="3">
    <source>
        <dbReference type="Google" id="ProtNLM"/>
    </source>
</evidence>
<dbReference type="OrthoDB" id="388801at2"/>
<accession>W6A786</accession>
<protein>
    <recommendedName>
        <fullName evidence="3">N-acetylglucosamine kinase</fullName>
    </recommendedName>
</protein>
<dbReference type="PANTHER" id="PTHR12862:SF0">
    <property type="entry name" value="N-ACETYL-D-GLUCOSAMINE KINASE"/>
    <property type="match status" value="1"/>
</dbReference>
<evidence type="ECO:0000313" key="1">
    <source>
        <dbReference type="EMBL" id="AHI53008.1"/>
    </source>
</evidence>
<dbReference type="InterPro" id="IPR039758">
    <property type="entry name" value="NAGK-like"/>
</dbReference>
<dbReference type="InterPro" id="IPR043129">
    <property type="entry name" value="ATPase_NBD"/>
</dbReference>
<reference evidence="1 2" key="1">
    <citation type="journal article" date="2014" name="Genome Biol. Evol.">
        <title>Molecular evolution of the substrate utilization strategies and putative virulence factors in mosquito-associated Spiroplasma species.</title>
        <authorList>
            <person name="Chang T.H."/>
            <person name="Lo W.S."/>
            <person name="Ku C."/>
            <person name="Chen L.L."/>
            <person name="Kuo C.H."/>
        </authorList>
    </citation>
    <scope>NUCLEOTIDE SEQUENCE [LARGE SCALE GENOMIC DNA]</scope>
    <source>
        <strain evidence="1">AES-1</strain>
    </source>
</reference>
<dbReference type="PATRIC" id="fig|1276246.3.peg.666"/>
<evidence type="ECO:0000313" key="2">
    <source>
        <dbReference type="Proteomes" id="UP000019267"/>
    </source>
</evidence>
<dbReference type="HOGENOM" id="CLU_1011585_0_0_14"/>